<organism evidence="1">
    <name type="scientific">Graphocephala atropunctata</name>
    <dbReference type="NCBI Taxonomy" id="36148"/>
    <lineage>
        <taxon>Eukaryota</taxon>
        <taxon>Metazoa</taxon>
        <taxon>Ecdysozoa</taxon>
        <taxon>Arthropoda</taxon>
        <taxon>Hexapoda</taxon>
        <taxon>Insecta</taxon>
        <taxon>Pterygota</taxon>
        <taxon>Neoptera</taxon>
        <taxon>Paraneoptera</taxon>
        <taxon>Hemiptera</taxon>
        <taxon>Auchenorrhyncha</taxon>
        <taxon>Membracoidea</taxon>
        <taxon>Cicadellidae</taxon>
        <taxon>Cicadellinae</taxon>
        <taxon>Cicadellini</taxon>
        <taxon>Graphocephala</taxon>
    </lineage>
</organism>
<protein>
    <submittedName>
        <fullName evidence="1">Uncharacterized protein</fullName>
    </submittedName>
</protein>
<accession>A0A1B6L7T7</accession>
<evidence type="ECO:0000313" key="1">
    <source>
        <dbReference type="EMBL" id="JAT19783.1"/>
    </source>
</evidence>
<proteinExistence type="predicted"/>
<sequence length="111" mass="12062">FKALCPMPRIFSLHRDGGDIDLMNFVAREFLPQLESGSVTLFLTVGDDEGNLLFMGDSELLGTMGPKLCSYMLGKGQLTDNRYNAKVLLFKRQGALEMLTSAVADGGIASI</sequence>
<name>A0A1B6L7T7_9HEMI</name>
<feature type="non-terminal residue" evidence="1">
    <location>
        <position position="1"/>
    </location>
</feature>
<reference evidence="1" key="1">
    <citation type="submission" date="2015-11" db="EMBL/GenBank/DDBJ databases">
        <title>De novo transcriptome assembly of four potential Pierce s Disease insect vectors from Arizona vineyards.</title>
        <authorList>
            <person name="Tassone E.E."/>
        </authorList>
    </citation>
    <scope>NUCLEOTIDE SEQUENCE</scope>
</reference>
<feature type="non-terminal residue" evidence="1">
    <location>
        <position position="111"/>
    </location>
</feature>
<dbReference type="AlphaFoldDB" id="A0A1B6L7T7"/>
<gene>
    <name evidence="1" type="ORF">g.51357</name>
</gene>
<dbReference type="EMBL" id="GEBQ01020194">
    <property type="protein sequence ID" value="JAT19783.1"/>
    <property type="molecule type" value="Transcribed_RNA"/>
</dbReference>